<evidence type="ECO:0000256" key="1">
    <source>
        <dbReference type="SAM" id="MobiDB-lite"/>
    </source>
</evidence>
<feature type="non-terminal residue" evidence="2">
    <location>
        <position position="115"/>
    </location>
</feature>
<evidence type="ECO:0000313" key="2">
    <source>
        <dbReference type="EMBL" id="KAL3307476.1"/>
    </source>
</evidence>
<organism evidence="2 3">
    <name type="scientific">Cichlidogyrus casuarinus</name>
    <dbReference type="NCBI Taxonomy" id="1844966"/>
    <lineage>
        <taxon>Eukaryota</taxon>
        <taxon>Metazoa</taxon>
        <taxon>Spiralia</taxon>
        <taxon>Lophotrochozoa</taxon>
        <taxon>Platyhelminthes</taxon>
        <taxon>Monogenea</taxon>
        <taxon>Monopisthocotylea</taxon>
        <taxon>Dactylogyridea</taxon>
        <taxon>Ancyrocephalidae</taxon>
        <taxon>Cichlidogyrus</taxon>
    </lineage>
</organism>
<keyword evidence="3" id="KW-1185">Reference proteome</keyword>
<gene>
    <name evidence="2" type="ORF">Ciccas_014007</name>
</gene>
<name>A0ABD2PP15_9PLAT</name>
<evidence type="ECO:0000313" key="3">
    <source>
        <dbReference type="Proteomes" id="UP001626550"/>
    </source>
</evidence>
<proteinExistence type="predicted"/>
<sequence length="115" mass="12649">DGSKPKWLEKSSTQAAVMQSMSGGGTRFRRFYASDAKLDVPLKHGKRPQSPLIAMETKKRLSQAKLKTDTNSFNFAAKLTPSDYFPATADPQPGFNQDGLFNSTLTLGYESTNMP</sequence>
<comment type="caution">
    <text evidence="2">The sequence shown here is derived from an EMBL/GenBank/DDBJ whole genome shotgun (WGS) entry which is preliminary data.</text>
</comment>
<feature type="region of interest" description="Disordered" evidence="1">
    <location>
        <begin position="1"/>
        <end position="22"/>
    </location>
</feature>
<reference evidence="2 3" key="1">
    <citation type="submission" date="2024-11" db="EMBL/GenBank/DDBJ databases">
        <title>Adaptive evolution of stress response genes in parasites aligns with host niche diversity.</title>
        <authorList>
            <person name="Hahn C."/>
            <person name="Resl P."/>
        </authorList>
    </citation>
    <scope>NUCLEOTIDE SEQUENCE [LARGE SCALE GENOMIC DNA]</scope>
    <source>
        <strain evidence="2">EGGRZ-B1_66</strain>
        <tissue evidence="2">Body</tissue>
    </source>
</reference>
<dbReference type="Proteomes" id="UP001626550">
    <property type="component" value="Unassembled WGS sequence"/>
</dbReference>
<dbReference type="EMBL" id="JBJKFK010007265">
    <property type="protein sequence ID" value="KAL3307476.1"/>
    <property type="molecule type" value="Genomic_DNA"/>
</dbReference>
<accession>A0ABD2PP15</accession>
<protein>
    <submittedName>
        <fullName evidence="2">Uncharacterized protein</fullName>
    </submittedName>
</protein>
<dbReference type="AlphaFoldDB" id="A0ABD2PP15"/>
<feature type="non-terminal residue" evidence="2">
    <location>
        <position position="1"/>
    </location>
</feature>
<feature type="compositionally biased region" description="Polar residues" evidence="1">
    <location>
        <begin position="10"/>
        <end position="21"/>
    </location>
</feature>